<dbReference type="Gene3D" id="2.30.30.190">
    <property type="entry name" value="CAP Gly-rich-like domain"/>
    <property type="match status" value="1"/>
</dbReference>
<protein>
    <recommendedName>
        <fullName evidence="6">J domain-containing protein</fullName>
    </recommendedName>
</protein>
<dbReference type="SUPFAM" id="SSF74924">
    <property type="entry name" value="Cap-Gly domain"/>
    <property type="match status" value="1"/>
</dbReference>
<keyword evidence="5" id="KW-1185">Reference proteome</keyword>
<evidence type="ECO:0000313" key="5">
    <source>
        <dbReference type="Proteomes" id="UP000019132"/>
    </source>
</evidence>
<organism evidence="4 5">
    <name type="scientific">Globisporangium ultimum (strain ATCC 200006 / CBS 805.95 / DAOM BR144)</name>
    <name type="common">Pythium ultimum</name>
    <dbReference type="NCBI Taxonomy" id="431595"/>
    <lineage>
        <taxon>Eukaryota</taxon>
        <taxon>Sar</taxon>
        <taxon>Stramenopiles</taxon>
        <taxon>Oomycota</taxon>
        <taxon>Peronosporomycetes</taxon>
        <taxon>Pythiales</taxon>
        <taxon>Pythiaceae</taxon>
        <taxon>Globisporangium</taxon>
    </lineage>
</organism>
<reference evidence="5" key="2">
    <citation type="submission" date="2010-04" db="EMBL/GenBank/DDBJ databases">
        <authorList>
            <person name="Buell R."/>
            <person name="Hamilton J."/>
            <person name="Hostetler J."/>
        </authorList>
    </citation>
    <scope>NUCLEOTIDE SEQUENCE [LARGE SCALE GENOMIC DNA]</scope>
    <source>
        <strain evidence="5">DAOM:BR144</strain>
    </source>
</reference>
<evidence type="ECO:0008006" key="6">
    <source>
        <dbReference type="Google" id="ProtNLM"/>
    </source>
</evidence>
<dbReference type="PRINTS" id="PR00625">
    <property type="entry name" value="JDOMAIN"/>
</dbReference>
<dbReference type="SMART" id="SM00271">
    <property type="entry name" value="DnaJ"/>
    <property type="match status" value="1"/>
</dbReference>
<dbReference type="InParanoid" id="K3WT77"/>
<dbReference type="OMA" id="PDKNQGE"/>
<dbReference type="eggNOG" id="KOG4568">
    <property type="taxonomic scope" value="Eukaryota"/>
</dbReference>
<name>K3WT77_GLOUD</name>
<dbReference type="InterPro" id="IPR036859">
    <property type="entry name" value="CAP-Gly_dom_sf"/>
</dbReference>
<feature type="region of interest" description="Disordered" evidence="1">
    <location>
        <begin position="125"/>
        <end position="163"/>
    </location>
</feature>
<dbReference type="InterPro" id="IPR000938">
    <property type="entry name" value="CAP-Gly_domain"/>
</dbReference>
<reference evidence="4" key="3">
    <citation type="submission" date="2015-02" db="UniProtKB">
        <authorList>
            <consortium name="EnsemblProtists"/>
        </authorList>
    </citation>
    <scope>IDENTIFICATION</scope>
    <source>
        <strain evidence="4">DAOM BR144</strain>
    </source>
</reference>
<sequence length="337" mass="37312">MRLTIQQAFGVLGVPSDATSDQVRQAYRKLALQFHPDKNSDPSATETFQQLSAAYKRICDHHSRCAAGKPKGPSFSGAMDSDDEDLLDDDDDMLDEMDLSYEDMLMMFQMMFGGAQAFHRRSKSTKKVPAKPNAKGPQVRVPHRGGRGNNNRRRVPGRGDFGHSPFFHSAEEMMFESFMTMGMGMDLNDLEKDLESMSSFFDSPLGEDLNSDFSSVSSDEDEMSHHHMFFQANDKKSISMSLREKASSAVEAKQTGGTSDTQKLGEQPENTHVRVFGKHPGVVKFRGPVHYAKGDFIGVCLNEPLGKNDGTIKGVSYFSCPPQCGLMVRSEDVVIVA</sequence>
<dbReference type="Pfam" id="PF00226">
    <property type="entry name" value="DnaJ"/>
    <property type="match status" value="1"/>
</dbReference>
<dbReference type="STRING" id="431595.K3WT77"/>
<dbReference type="SMART" id="SM01052">
    <property type="entry name" value="CAP_GLY"/>
    <property type="match status" value="1"/>
</dbReference>
<dbReference type="EMBL" id="GL376619">
    <property type="status" value="NOT_ANNOTATED_CDS"/>
    <property type="molecule type" value="Genomic_DNA"/>
</dbReference>
<dbReference type="SUPFAM" id="SSF46565">
    <property type="entry name" value="Chaperone J-domain"/>
    <property type="match status" value="1"/>
</dbReference>
<dbReference type="InterPro" id="IPR001623">
    <property type="entry name" value="DnaJ_domain"/>
</dbReference>
<evidence type="ECO:0000313" key="4">
    <source>
        <dbReference type="EnsemblProtists" id="PYU1_T008171"/>
    </source>
</evidence>
<feature type="region of interest" description="Disordered" evidence="1">
    <location>
        <begin position="66"/>
        <end position="88"/>
    </location>
</feature>
<dbReference type="PROSITE" id="PS50245">
    <property type="entry name" value="CAP_GLY_2"/>
    <property type="match status" value="1"/>
</dbReference>
<evidence type="ECO:0000256" key="1">
    <source>
        <dbReference type="SAM" id="MobiDB-lite"/>
    </source>
</evidence>
<feature type="domain" description="CAP-Gly" evidence="3">
    <location>
        <begin position="287"/>
        <end position="329"/>
    </location>
</feature>
<reference evidence="5" key="1">
    <citation type="journal article" date="2010" name="Genome Biol.">
        <title>Genome sequence of the necrotrophic plant pathogen Pythium ultimum reveals original pathogenicity mechanisms and effector repertoire.</title>
        <authorList>
            <person name="Levesque C.A."/>
            <person name="Brouwer H."/>
            <person name="Cano L."/>
            <person name="Hamilton J.P."/>
            <person name="Holt C."/>
            <person name="Huitema E."/>
            <person name="Raffaele S."/>
            <person name="Robideau G.P."/>
            <person name="Thines M."/>
            <person name="Win J."/>
            <person name="Zerillo M.M."/>
            <person name="Beakes G.W."/>
            <person name="Boore J.L."/>
            <person name="Busam D."/>
            <person name="Dumas B."/>
            <person name="Ferriera S."/>
            <person name="Fuerstenberg S.I."/>
            <person name="Gachon C.M."/>
            <person name="Gaulin E."/>
            <person name="Govers F."/>
            <person name="Grenville-Briggs L."/>
            <person name="Horner N."/>
            <person name="Hostetler J."/>
            <person name="Jiang R.H."/>
            <person name="Johnson J."/>
            <person name="Krajaejun T."/>
            <person name="Lin H."/>
            <person name="Meijer H.J."/>
            <person name="Moore B."/>
            <person name="Morris P."/>
            <person name="Phuntmart V."/>
            <person name="Puiu D."/>
            <person name="Shetty J."/>
            <person name="Stajich J.E."/>
            <person name="Tripathy S."/>
            <person name="Wawra S."/>
            <person name="van West P."/>
            <person name="Whitty B.R."/>
            <person name="Coutinho P.M."/>
            <person name="Henrissat B."/>
            <person name="Martin F."/>
            <person name="Thomas P.D."/>
            <person name="Tyler B.M."/>
            <person name="De Vries R.P."/>
            <person name="Kamoun S."/>
            <person name="Yandell M."/>
            <person name="Tisserat N."/>
            <person name="Buell C.R."/>
        </authorList>
    </citation>
    <scope>NUCLEOTIDE SEQUENCE</scope>
    <source>
        <strain evidence="5">DAOM:BR144</strain>
    </source>
</reference>
<evidence type="ECO:0000259" key="2">
    <source>
        <dbReference type="PROSITE" id="PS50076"/>
    </source>
</evidence>
<feature type="domain" description="J" evidence="2">
    <location>
        <begin position="7"/>
        <end position="63"/>
    </location>
</feature>
<dbReference type="eggNOG" id="KOG0714">
    <property type="taxonomic scope" value="Eukaryota"/>
</dbReference>
<dbReference type="AlphaFoldDB" id="K3WT77"/>
<dbReference type="PROSITE" id="PS00845">
    <property type="entry name" value="CAP_GLY_1"/>
    <property type="match status" value="1"/>
</dbReference>
<accession>K3WT77</accession>
<dbReference type="PANTHER" id="PTHR43908">
    <property type="entry name" value="AT29763P-RELATED"/>
    <property type="match status" value="1"/>
</dbReference>
<dbReference type="InterPro" id="IPR051100">
    <property type="entry name" value="DnaJ_subfamily_B/C"/>
</dbReference>
<feature type="compositionally biased region" description="Basic residues" evidence="1">
    <location>
        <begin position="141"/>
        <end position="156"/>
    </location>
</feature>
<dbReference type="Pfam" id="PF01302">
    <property type="entry name" value="CAP_GLY"/>
    <property type="match status" value="1"/>
</dbReference>
<proteinExistence type="predicted"/>
<dbReference type="Gene3D" id="1.10.287.110">
    <property type="entry name" value="DnaJ domain"/>
    <property type="match status" value="1"/>
</dbReference>
<dbReference type="CDD" id="cd06257">
    <property type="entry name" value="DnaJ"/>
    <property type="match status" value="1"/>
</dbReference>
<dbReference type="InterPro" id="IPR036869">
    <property type="entry name" value="J_dom_sf"/>
</dbReference>
<evidence type="ECO:0000259" key="3">
    <source>
        <dbReference type="PROSITE" id="PS50245"/>
    </source>
</evidence>
<dbReference type="VEuPathDB" id="FungiDB:PYU1_G008155"/>
<dbReference type="EnsemblProtists" id="PYU1_T008171">
    <property type="protein sequence ID" value="PYU1_T008171"/>
    <property type="gene ID" value="PYU1_G008155"/>
</dbReference>
<feature type="region of interest" description="Disordered" evidence="1">
    <location>
        <begin position="246"/>
        <end position="265"/>
    </location>
</feature>
<dbReference type="Proteomes" id="UP000019132">
    <property type="component" value="Unassembled WGS sequence"/>
</dbReference>
<feature type="compositionally biased region" description="Polar residues" evidence="1">
    <location>
        <begin position="255"/>
        <end position="265"/>
    </location>
</feature>
<dbReference type="PROSITE" id="PS50076">
    <property type="entry name" value="DNAJ_2"/>
    <property type="match status" value="1"/>
</dbReference>
<dbReference type="HOGENOM" id="CLU_825094_0_0_1"/>